<dbReference type="SUPFAM" id="SSF51735">
    <property type="entry name" value="NAD(P)-binding Rossmann-fold domains"/>
    <property type="match status" value="1"/>
</dbReference>
<evidence type="ECO:0000313" key="3">
    <source>
        <dbReference type="EMBL" id="PTU30078.1"/>
    </source>
</evidence>
<dbReference type="RefSeq" id="WP_107941424.1">
    <property type="nucleotide sequence ID" value="NZ_QANS01000007.1"/>
</dbReference>
<comment type="caution">
    <text evidence="3">The sequence shown here is derived from an EMBL/GenBank/DDBJ whole genome shotgun (WGS) entry which is preliminary data.</text>
</comment>
<dbReference type="InterPro" id="IPR050177">
    <property type="entry name" value="Lipid_A_modif_metabolic_enz"/>
</dbReference>
<dbReference type="PANTHER" id="PTHR43245">
    <property type="entry name" value="BIFUNCTIONAL POLYMYXIN RESISTANCE PROTEIN ARNA"/>
    <property type="match status" value="1"/>
</dbReference>
<keyword evidence="4" id="KW-1185">Reference proteome</keyword>
<evidence type="ECO:0000259" key="2">
    <source>
        <dbReference type="Pfam" id="PF01073"/>
    </source>
</evidence>
<dbReference type="Proteomes" id="UP000244248">
    <property type="component" value="Unassembled WGS sequence"/>
</dbReference>
<accession>A0A2T5MBW5</accession>
<dbReference type="GO" id="GO:0016616">
    <property type="term" value="F:oxidoreductase activity, acting on the CH-OH group of donors, NAD or NADP as acceptor"/>
    <property type="evidence" value="ECO:0007669"/>
    <property type="project" value="InterPro"/>
</dbReference>
<dbReference type="GO" id="GO:0006694">
    <property type="term" value="P:steroid biosynthetic process"/>
    <property type="evidence" value="ECO:0007669"/>
    <property type="project" value="InterPro"/>
</dbReference>
<gene>
    <name evidence="3" type="ORF">CJD38_16150</name>
</gene>
<sequence length="341" mass="37156">MKRKILVTGGLGFVGRALVDRFADDGHDVTCMDMGKGGYRSDVKFVQIDIRNAKAVYEALKGFDSVIHNASLVHTKQNRIEDVWAVNLTGTENIMKACGDLGVQRLVYISSGSAVYEGKDIENGDETLPYCSVSQAPYADSKIAAEKAVLAFNGKTKTLTCAIRPHVIFGAGDNRFIPSIMQKAKAGKLTRAVGDRDKLSDFTYITNLIDAVVAAEDRLVPGSAVNGQAYFVTNGEPIAFFDFIEDFIVEMGYPKITGKVPYWLAYSVAAIAEGIDTLKGGTLNAEDGMTRFAIKYMVTHHYFNIAKAKRDLDWTPKVSLKEGIKLTLAELAKQSNTAKAA</sequence>
<reference evidence="3 4" key="1">
    <citation type="submission" date="2018-04" db="EMBL/GenBank/DDBJ databases">
        <title>Novel species isolated from glacier.</title>
        <authorList>
            <person name="Liu Q."/>
            <person name="Xin Y.-H."/>
        </authorList>
    </citation>
    <scope>NUCLEOTIDE SEQUENCE [LARGE SCALE GENOMIC DNA]</scope>
    <source>
        <strain evidence="3 4">GT1R17</strain>
    </source>
</reference>
<dbReference type="AlphaFoldDB" id="A0A2T5MBW5"/>
<proteinExistence type="inferred from homology"/>
<dbReference type="Pfam" id="PF01073">
    <property type="entry name" value="3Beta_HSD"/>
    <property type="match status" value="1"/>
</dbReference>
<name>A0A2T5MBW5_9GAMM</name>
<evidence type="ECO:0000256" key="1">
    <source>
        <dbReference type="ARBA" id="ARBA00009219"/>
    </source>
</evidence>
<dbReference type="OrthoDB" id="9776313at2"/>
<protein>
    <submittedName>
        <fullName evidence="3">NAD(P)H steroid dehydrogenase</fullName>
    </submittedName>
</protein>
<feature type="domain" description="3-beta hydroxysteroid dehydrogenase/isomerase" evidence="2">
    <location>
        <begin position="6"/>
        <end position="255"/>
    </location>
</feature>
<evidence type="ECO:0000313" key="4">
    <source>
        <dbReference type="Proteomes" id="UP000244248"/>
    </source>
</evidence>
<comment type="similarity">
    <text evidence="1">Belongs to the 3-beta-HSD family.</text>
</comment>
<organism evidence="3 4">
    <name type="scientific">Stenotrophobium rhamnosiphilum</name>
    <dbReference type="NCBI Taxonomy" id="2029166"/>
    <lineage>
        <taxon>Bacteria</taxon>
        <taxon>Pseudomonadati</taxon>
        <taxon>Pseudomonadota</taxon>
        <taxon>Gammaproteobacteria</taxon>
        <taxon>Nevskiales</taxon>
        <taxon>Nevskiaceae</taxon>
        <taxon>Stenotrophobium</taxon>
    </lineage>
</organism>
<dbReference type="InterPro" id="IPR036291">
    <property type="entry name" value="NAD(P)-bd_dom_sf"/>
</dbReference>
<dbReference type="EMBL" id="QANS01000007">
    <property type="protein sequence ID" value="PTU30078.1"/>
    <property type="molecule type" value="Genomic_DNA"/>
</dbReference>
<dbReference type="InterPro" id="IPR002225">
    <property type="entry name" value="3Beta_OHSteriod_DH/Estase"/>
</dbReference>
<dbReference type="Gene3D" id="3.40.50.720">
    <property type="entry name" value="NAD(P)-binding Rossmann-like Domain"/>
    <property type="match status" value="1"/>
</dbReference>